<dbReference type="AlphaFoldDB" id="A0A0H3ZPL9"/>
<sequence>MDTKNITREQRAQLIGKLELVIHAVQPGAVISEEMAEIVIETLMEARGVIRKHPIQLSKI</sequence>
<protein>
    <submittedName>
        <fullName evidence="1">Uncharacterized protein</fullName>
    </submittedName>
</protein>
<accession>A0A0H3ZPL9</accession>
<reference evidence="1" key="1">
    <citation type="journal article" date="2015" name="MBio">
        <title>Eco-Evolutionary Dynamics of Episomes among Ecologically Cohesive Bacterial Populations.</title>
        <authorList>
            <person name="Xue H."/>
            <person name="Cordero O.X."/>
            <person name="Camas F.M."/>
            <person name="Trimble W."/>
            <person name="Meyer F."/>
            <person name="Guglielmini J."/>
            <person name="Rocha E.P."/>
            <person name="Polz M.F."/>
        </authorList>
    </citation>
    <scope>NUCLEOTIDE SEQUENCE</scope>
    <source>
        <strain evidence="1">1F_279</strain>
    </source>
</reference>
<organism evidence="1">
    <name type="scientific">Vibrio tasmaniensis</name>
    <dbReference type="NCBI Taxonomy" id="212663"/>
    <lineage>
        <taxon>Bacteria</taxon>
        <taxon>Pseudomonadati</taxon>
        <taxon>Pseudomonadota</taxon>
        <taxon>Gammaproteobacteria</taxon>
        <taxon>Vibrionales</taxon>
        <taxon>Vibrionaceae</taxon>
        <taxon>Vibrio</taxon>
    </lineage>
</organism>
<evidence type="ECO:0000313" key="1">
    <source>
        <dbReference type="EMBL" id="AKN36392.1"/>
    </source>
</evidence>
<dbReference type="EMBL" id="KP795487">
    <property type="protein sequence ID" value="AKN36392.1"/>
    <property type="molecule type" value="Genomic_DNA"/>
</dbReference>
<proteinExistence type="predicted"/>
<name>A0A0H3ZPL9_9VIBR</name>